<gene>
    <name evidence="7" type="ORF">G5C51_23220</name>
</gene>
<keyword evidence="8" id="KW-1185">Reference proteome</keyword>
<evidence type="ECO:0000256" key="5">
    <source>
        <dbReference type="SAM" id="SignalP"/>
    </source>
</evidence>
<dbReference type="Gene3D" id="3.10.105.10">
    <property type="entry name" value="Dipeptide-binding Protein, Domain 3"/>
    <property type="match status" value="1"/>
</dbReference>
<protein>
    <submittedName>
        <fullName evidence="7">Peptide-binding protein</fullName>
    </submittedName>
</protein>
<dbReference type="PANTHER" id="PTHR30290:SF10">
    <property type="entry name" value="PERIPLASMIC OLIGOPEPTIDE-BINDING PROTEIN-RELATED"/>
    <property type="match status" value="1"/>
</dbReference>
<accession>A0A6G4U3Y8</accession>
<dbReference type="Pfam" id="PF00496">
    <property type="entry name" value="SBP_bac_5"/>
    <property type="match status" value="1"/>
</dbReference>
<comment type="similarity">
    <text evidence="2">Belongs to the bacterial solute-binding protein 5 family.</text>
</comment>
<dbReference type="RefSeq" id="WP_165240107.1">
    <property type="nucleotide sequence ID" value="NZ_JAAKZV010000111.1"/>
</dbReference>
<dbReference type="GO" id="GO:0030313">
    <property type="term" value="C:cell envelope"/>
    <property type="evidence" value="ECO:0007669"/>
    <property type="project" value="UniProtKB-SubCell"/>
</dbReference>
<dbReference type="InterPro" id="IPR039424">
    <property type="entry name" value="SBP_5"/>
</dbReference>
<keyword evidence="4 5" id="KW-0732">Signal</keyword>
<dbReference type="Gene3D" id="3.40.190.10">
    <property type="entry name" value="Periplasmic binding protein-like II"/>
    <property type="match status" value="1"/>
</dbReference>
<evidence type="ECO:0000256" key="4">
    <source>
        <dbReference type="ARBA" id="ARBA00022729"/>
    </source>
</evidence>
<dbReference type="AlphaFoldDB" id="A0A6G4U3Y8"/>
<dbReference type="GO" id="GO:0015833">
    <property type="term" value="P:peptide transport"/>
    <property type="evidence" value="ECO:0007669"/>
    <property type="project" value="TreeGrafter"/>
</dbReference>
<dbReference type="SUPFAM" id="SSF53850">
    <property type="entry name" value="Periplasmic binding protein-like II"/>
    <property type="match status" value="1"/>
</dbReference>
<dbReference type="PROSITE" id="PS51257">
    <property type="entry name" value="PROKAR_LIPOPROTEIN"/>
    <property type="match status" value="1"/>
</dbReference>
<evidence type="ECO:0000256" key="1">
    <source>
        <dbReference type="ARBA" id="ARBA00004196"/>
    </source>
</evidence>
<dbReference type="InterPro" id="IPR030678">
    <property type="entry name" value="Peptide/Ni-bd"/>
</dbReference>
<dbReference type="PIRSF" id="PIRSF002741">
    <property type="entry name" value="MppA"/>
    <property type="match status" value="1"/>
</dbReference>
<sequence>MRHVRTAAAGAALLLTGTLAACGTVLGDDGAGPGDPIRVGTTDKVTSLDPAGAYDAGSWALIGSLHQSLLSFAPGSSEPVTDAADTCNFTSRELHTYRCTLKSGLTFSDGTPLTAADVVFSFRRTLRIKSPTGPASLLANLRSVEARGDTVTFKLRTPDATWPYKIAGGAGAIVSREHYEPGKLRTGDGVTGSGPYELRGYAPGRTAELVRNDRYRGALKVRNKAVTVRYYGTPDRLATAWRDRSLDVVSRDLPPMDYQGLDAAAPSQDGVRVFAGPGTSTRGLVFNLRDSSPMSDPAVRQAAAAIVDRQALAGDARMHTVDPLYSLIPRGIVGHSSAFYDRWEKPDPEAARKLLADAGVQTPVEFTLGYDAGGGHRRETEQLAAQLEATKLFKVEQRPVPWEKFTGQAFAGGFDAFTMGWLPDFPDPDTYVASAVSAQNAYRNGYRSDEVERLIQQTQQESDRAGAVNAFKAIDRAVARDVPVLPLWQAKDYTLATDRISGIENLIDASGAWRVWELGRETD</sequence>
<dbReference type="PANTHER" id="PTHR30290">
    <property type="entry name" value="PERIPLASMIC BINDING COMPONENT OF ABC TRANSPORTER"/>
    <property type="match status" value="1"/>
</dbReference>
<organism evidence="7 8">
    <name type="scientific">Streptomyces coryli</name>
    <dbReference type="NCBI Taxonomy" id="1128680"/>
    <lineage>
        <taxon>Bacteria</taxon>
        <taxon>Bacillati</taxon>
        <taxon>Actinomycetota</taxon>
        <taxon>Actinomycetes</taxon>
        <taxon>Kitasatosporales</taxon>
        <taxon>Streptomycetaceae</taxon>
        <taxon>Streptomyces</taxon>
    </lineage>
</organism>
<evidence type="ECO:0000259" key="6">
    <source>
        <dbReference type="Pfam" id="PF00496"/>
    </source>
</evidence>
<dbReference type="EMBL" id="JAAKZV010000111">
    <property type="protein sequence ID" value="NGN66803.1"/>
    <property type="molecule type" value="Genomic_DNA"/>
</dbReference>
<evidence type="ECO:0000313" key="7">
    <source>
        <dbReference type="EMBL" id="NGN66803.1"/>
    </source>
</evidence>
<feature type="domain" description="Solute-binding protein family 5" evidence="6">
    <location>
        <begin position="80"/>
        <end position="441"/>
    </location>
</feature>
<evidence type="ECO:0000313" key="8">
    <source>
        <dbReference type="Proteomes" id="UP000481583"/>
    </source>
</evidence>
<reference evidence="7 8" key="1">
    <citation type="submission" date="2020-02" db="EMBL/GenBank/DDBJ databases">
        <title>Whole-genome analyses of novel actinobacteria.</title>
        <authorList>
            <person name="Sahin N."/>
        </authorList>
    </citation>
    <scope>NUCLEOTIDE SEQUENCE [LARGE SCALE GENOMIC DNA]</scope>
    <source>
        <strain evidence="7 8">A7024</strain>
    </source>
</reference>
<dbReference type="GO" id="GO:1904680">
    <property type="term" value="F:peptide transmembrane transporter activity"/>
    <property type="evidence" value="ECO:0007669"/>
    <property type="project" value="TreeGrafter"/>
</dbReference>
<comment type="caution">
    <text evidence="7">The sequence shown here is derived from an EMBL/GenBank/DDBJ whole genome shotgun (WGS) entry which is preliminary data.</text>
</comment>
<evidence type="ECO:0000256" key="2">
    <source>
        <dbReference type="ARBA" id="ARBA00005695"/>
    </source>
</evidence>
<dbReference type="GO" id="GO:0043190">
    <property type="term" value="C:ATP-binding cassette (ABC) transporter complex"/>
    <property type="evidence" value="ECO:0007669"/>
    <property type="project" value="InterPro"/>
</dbReference>
<feature type="signal peptide" evidence="5">
    <location>
        <begin position="1"/>
        <end position="20"/>
    </location>
</feature>
<dbReference type="InterPro" id="IPR000914">
    <property type="entry name" value="SBP_5_dom"/>
</dbReference>
<dbReference type="GO" id="GO:0042597">
    <property type="term" value="C:periplasmic space"/>
    <property type="evidence" value="ECO:0007669"/>
    <property type="project" value="UniProtKB-ARBA"/>
</dbReference>
<dbReference type="Proteomes" id="UP000481583">
    <property type="component" value="Unassembled WGS sequence"/>
</dbReference>
<comment type="subcellular location">
    <subcellularLocation>
        <location evidence="1">Cell envelope</location>
    </subcellularLocation>
</comment>
<name>A0A6G4U3Y8_9ACTN</name>
<evidence type="ECO:0000256" key="3">
    <source>
        <dbReference type="ARBA" id="ARBA00022448"/>
    </source>
</evidence>
<proteinExistence type="inferred from homology"/>
<feature type="chain" id="PRO_5026303143" evidence="5">
    <location>
        <begin position="21"/>
        <end position="523"/>
    </location>
</feature>
<keyword evidence="3" id="KW-0813">Transport</keyword>